<comment type="caution">
    <text evidence="15">The sequence shown here is derived from an EMBL/GenBank/DDBJ whole genome shotgun (WGS) entry which is preliminary data.</text>
</comment>
<dbReference type="EMBL" id="DWXG01000016">
    <property type="protein sequence ID" value="HJB97342.1"/>
    <property type="molecule type" value="Genomic_DNA"/>
</dbReference>
<evidence type="ECO:0000256" key="7">
    <source>
        <dbReference type="ARBA" id="ARBA00022603"/>
    </source>
</evidence>
<dbReference type="PIRSF" id="PIRSF015601">
    <property type="entry name" value="MTase_slr0722"/>
    <property type="match status" value="1"/>
</dbReference>
<accession>A0A9D2MV75</accession>
<evidence type="ECO:0000256" key="6">
    <source>
        <dbReference type="ARBA" id="ARBA00022552"/>
    </source>
</evidence>
<dbReference type="InterPro" id="IPR046886">
    <property type="entry name" value="RsmE_MTase_dom"/>
</dbReference>
<evidence type="ECO:0000256" key="10">
    <source>
        <dbReference type="ARBA" id="ARBA00025699"/>
    </source>
</evidence>
<dbReference type="Gene3D" id="3.40.1280.10">
    <property type="match status" value="1"/>
</dbReference>
<evidence type="ECO:0000256" key="11">
    <source>
        <dbReference type="ARBA" id="ARBA00047944"/>
    </source>
</evidence>
<dbReference type="NCBIfam" id="TIGR00046">
    <property type="entry name" value="RsmE family RNA methyltransferase"/>
    <property type="match status" value="1"/>
</dbReference>
<dbReference type="AlphaFoldDB" id="A0A9D2MV75"/>
<comment type="catalytic activity">
    <reaction evidence="11 12">
        <text>uridine(1498) in 16S rRNA + S-adenosyl-L-methionine = N(3)-methyluridine(1498) in 16S rRNA + S-adenosyl-L-homocysteine + H(+)</text>
        <dbReference type="Rhea" id="RHEA:42920"/>
        <dbReference type="Rhea" id="RHEA-COMP:10283"/>
        <dbReference type="Rhea" id="RHEA-COMP:10284"/>
        <dbReference type="ChEBI" id="CHEBI:15378"/>
        <dbReference type="ChEBI" id="CHEBI:57856"/>
        <dbReference type="ChEBI" id="CHEBI:59789"/>
        <dbReference type="ChEBI" id="CHEBI:65315"/>
        <dbReference type="ChEBI" id="CHEBI:74502"/>
        <dbReference type="EC" id="2.1.1.193"/>
    </reaction>
</comment>
<dbReference type="GO" id="GO:0070042">
    <property type="term" value="F:rRNA (uridine-N3-)-methyltransferase activity"/>
    <property type="evidence" value="ECO:0007669"/>
    <property type="project" value="TreeGrafter"/>
</dbReference>
<keyword evidence="6 12" id="KW-0698">rRNA processing</keyword>
<organism evidence="15 16">
    <name type="scientific">Candidatus Acutalibacter pullicola</name>
    <dbReference type="NCBI Taxonomy" id="2838417"/>
    <lineage>
        <taxon>Bacteria</taxon>
        <taxon>Bacillati</taxon>
        <taxon>Bacillota</taxon>
        <taxon>Clostridia</taxon>
        <taxon>Eubacteriales</taxon>
        <taxon>Acutalibacteraceae</taxon>
        <taxon>Acutalibacter</taxon>
    </lineage>
</organism>
<evidence type="ECO:0000256" key="2">
    <source>
        <dbReference type="ARBA" id="ARBA00005528"/>
    </source>
</evidence>
<dbReference type="InterPro" id="IPR046887">
    <property type="entry name" value="RsmE_PUA-like"/>
</dbReference>
<dbReference type="PANTHER" id="PTHR30027:SF3">
    <property type="entry name" value="16S RRNA (URACIL(1498)-N(3))-METHYLTRANSFERASE"/>
    <property type="match status" value="1"/>
</dbReference>
<evidence type="ECO:0000259" key="13">
    <source>
        <dbReference type="Pfam" id="PF04452"/>
    </source>
</evidence>
<dbReference type="InterPro" id="IPR029026">
    <property type="entry name" value="tRNA_m1G_MTases_N"/>
</dbReference>
<keyword evidence="9 12" id="KW-0949">S-adenosyl-L-methionine</keyword>
<dbReference type="Pfam" id="PF20260">
    <property type="entry name" value="PUA_4"/>
    <property type="match status" value="1"/>
</dbReference>
<evidence type="ECO:0000256" key="3">
    <source>
        <dbReference type="ARBA" id="ARBA00012328"/>
    </source>
</evidence>
<protein>
    <recommendedName>
        <fullName evidence="4 12">Ribosomal RNA small subunit methyltransferase E</fullName>
        <ecNumber evidence="3 12">2.1.1.193</ecNumber>
    </recommendedName>
</protein>
<reference evidence="15" key="1">
    <citation type="journal article" date="2021" name="PeerJ">
        <title>Extensive microbial diversity within the chicken gut microbiome revealed by metagenomics and culture.</title>
        <authorList>
            <person name="Gilroy R."/>
            <person name="Ravi A."/>
            <person name="Getino M."/>
            <person name="Pursley I."/>
            <person name="Horton D.L."/>
            <person name="Alikhan N.F."/>
            <person name="Baker D."/>
            <person name="Gharbi K."/>
            <person name="Hall N."/>
            <person name="Watson M."/>
            <person name="Adriaenssens E.M."/>
            <person name="Foster-Nyarko E."/>
            <person name="Jarju S."/>
            <person name="Secka A."/>
            <person name="Antonio M."/>
            <person name="Oren A."/>
            <person name="Chaudhuri R.R."/>
            <person name="La Ragione R."/>
            <person name="Hildebrand F."/>
            <person name="Pallen M.J."/>
        </authorList>
    </citation>
    <scope>NUCLEOTIDE SEQUENCE</scope>
    <source>
        <strain evidence="15">CHK185-1770</strain>
    </source>
</reference>
<dbReference type="InterPro" id="IPR015947">
    <property type="entry name" value="PUA-like_sf"/>
</dbReference>
<dbReference type="SUPFAM" id="SSF88697">
    <property type="entry name" value="PUA domain-like"/>
    <property type="match status" value="1"/>
</dbReference>
<keyword evidence="7 12" id="KW-0489">Methyltransferase</keyword>
<dbReference type="PANTHER" id="PTHR30027">
    <property type="entry name" value="RIBOSOMAL RNA SMALL SUBUNIT METHYLTRANSFERASE E"/>
    <property type="match status" value="1"/>
</dbReference>
<dbReference type="NCBIfam" id="NF008692">
    <property type="entry name" value="PRK11713.1-5"/>
    <property type="match status" value="1"/>
</dbReference>
<evidence type="ECO:0000259" key="14">
    <source>
        <dbReference type="Pfam" id="PF20260"/>
    </source>
</evidence>
<dbReference type="GO" id="GO:0070475">
    <property type="term" value="P:rRNA base methylation"/>
    <property type="evidence" value="ECO:0007669"/>
    <property type="project" value="TreeGrafter"/>
</dbReference>
<keyword evidence="5 12" id="KW-0963">Cytoplasm</keyword>
<evidence type="ECO:0000313" key="16">
    <source>
        <dbReference type="Proteomes" id="UP000826793"/>
    </source>
</evidence>
<dbReference type="Proteomes" id="UP000826793">
    <property type="component" value="Unassembled WGS sequence"/>
</dbReference>
<feature type="domain" description="Ribosomal RNA small subunit methyltransferase E PUA-like" evidence="14">
    <location>
        <begin position="18"/>
        <end position="62"/>
    </location>
</feature>
<comment type="similarity">
    <text evidence="2 12">Belongs to the RNA methyltransferase RsmE family.</text>
</comment>
<feature type="domain" description="Ribosomal RNA small subunit methyltransferase E methyltransferase" evidence="13">
    <location>
        <begin position="73"/>
        <end position="233"/>
    </location>
</feature>
<comment type="subcellular location">
    <subcellularLocation>
        <location evidence="1 12">Cytoplasm</location>
    </subcellularLocation>
</comment>
<evidence type="ECO:0000256" key="4">
    <source>
        <dbReference type="ARBA" id="ARBA00013673"/>
    </source>
</evidence>
<evidence type="ECO:0000256" key="12">
    <source>
        <dbReference type="PIRNR" id="PIRNR015601"/>
    </source>
</evidence>
<sequence>MPRFFVEDIREGMVFVGGEDGRHMVRSLRMRPGETVTLCDGAGRDYPGVISSCQEEGAWVQVEAGVPSRGEPATQVTVCQCLPKGDKLDTVTQKAVELGAAAIWPVESARCVAKWDRKAAEKKRLRLQKIAREAAMQSGRGIIPPVGEARPLKQALQAAAQEGEILFFYERGQESLQKALAAAGKRLFLFVGPEGGFAPEEAELARSLGGRVLSLGPRILRTETAPLAALAAVFFARGDMELPGSDSGEGAKGGNTL</sequence>
<dbReference type="GO" id="GO:0005737">
    <property type="term" value="C:cytoplasm"/>
    <property type="evidence" value="ECO:0007669"/>
    <property type="project" value="UniProtKB-SubCell"/>
</dbReference>
<proteinExistence type="inferred from homology"/>
<evidence type="ECO:0000256" key="1">
    <source>
        <dbReference type="ARBA" id="ARBA00004496"/>
    </source>
</evidence>
<evidence type="ECO:0000313" key="15">
    <source>
        <dbReference type="EMBL" id="HJB97342.1"/>
    </source>
</evidence>
<name>A0A9D2MV75_9FIRM</name>
<dbReference type="EC" id="2.1.1.193" evidence="3 12"/>
<evidence type="ECO:0000256" key="8">
    <source>
        <dbReference type="ARBA" id="ARBA00022679"/>
    </source>
</evidence>
<gene>
    <name evidence="15" type="ORF">H9710_02050</name>
</gene>
<reference evidence="15" key="2">
    <citation type="submission" date="2021-04" db="EMBL/GenBank/DDBJ databases">
        <authorList>
            <person name="Gilroy R."/>
        </authorList>
    </citation>
    <scope>NUCLEOTIDE SEQUENCE</scope>
    <source>
        <strain evidence="15">CHK185-1770</strain>
    </source>
</reference>
<dbReference type="InterPro" id="IPR006700">
    <property type="entry name" value="RsmE"/>
</dbReference>
<evidence type="ECO:0000256" key="9">
    <source>
        <dbReference type="ARBA" id="ARBA00022691"/>
    </source>
</evidence>
<dbReference type="SUPFAM" id="SSF75217">
    <property type="entry name" value="alpha/beta knot"/>
    <property type="match status" value="1"/>
</dbReference>
<dbReference type="InterPro" id="IPR029028">
    <property type="entry name" value="Alpha/beta_knot_MTases"/>
</dbReference>
<dbReference type="Pfam" id="PF04452">
    <property type="entry name" value="Methyltrans_RNA"/>
    <property type="match status" value="1"/>
</dbReference>
<evidence type="ECO:0000256" key="5">
    <source>
        <dbReference type="ARBA" id="ARBA00022490"/>
    </source>
</evidence>
<comment type="function">
    <text evidence="10 12">Specifically methylates the N3 position of the uracil ring of uridine 1498 (m3U1498) in 16S rRNA. Acts on the fully assembled 30S ribosomal subunit.</text>
</comment>
<dbReference type="CDD" id="cd18084">
    <property type="entry name" value="RsmE-like"/>
    <property type="match status" value="1"/>
</dbReference>
<keyword evidence="8 12" id="KW-0808">Transferase</keyword>